<dbReference type="NCBIfam" id="NF005889">
    <property type="entry name" value="PRK07850.1"/>
    <property type="match status" value="1"/>
</dbReference>
<dbReference type="InterPro" id="IPR020613">
    <property type="entry name" value="Thiolase_CS"/>
</dbReference>
<dbReference type="PIRSF" id="PIRSF000429">
    <property type="entry name" value="Ac-CoA_Ac_transf"/>
    <property type="match status" value="1"/>
</dbReference>
<keyword evidence="3 4" id="KW-0012">Acyltransferase</keyword>
<dbReference type="NCBIfam" id="TIGR01930">
    <property type="entry name" value="AcCoA-C-Actrans"/>
    <property type="match status" value="1"/>
</dbReference>
<dbReference type="PROSITE" id="PS00737">
    <property type="entry name" value="THIOLASE_2"/>
    <property type="match status" value="1"/>
</dbReference>
<comment type="similarity">
    <text evidence="1 4">Belongs to the thiolase-like superfamily. Thiolase family.</text>
</comment>
<accession>A0ABP9JWZ3</accession>
<dbReference type="CDD" id="cd00751">
    <property type="entry name" value="thiolase"/>
    <property type="match status" value="1"/>
</dbReference>
<dbReference type="Pfam" id="PF02803">
    <property type="entry name" value="Thiolase_C"/>
    <property type="match status" value="1"/>
</dbReference>
<dbReference type="SUPFAM" id="SSF53901">
    <property type="entry name" value="Thiolase-like"/>
    <property type="match status" value="2"/>
</dbReference>
<dbReference type="Gene3D" id="3.40.47.10">
    <property type="match status" value="2"/>
</dbReference>
<dbReference type="PANTHER" id="PTHR43365:SF1">
    <property type="entry name" value="ACETYL-COA C-ACYLTRANSFERASE"/>
    <property type="match status" value="1"/>
</dbReference>
<keyword evidence="8" id="KW-1185">Reference proteome</keyword>
<name>A0ABP9JWZ3_9NOCA</name>
<feature type="domain" description="Thiolase N-terminal" evidence="5">
    <location>
        <begin position="5"/>
        <end position="256"/>
    </location>
</feature>
<dbReference type="InterPro" id="IPR020617">
    <property type="entry name" value="Thiolase_C"/>
</dbReference>
<reference evidence="8" key="1">
    <citation type="journal article" date="2019" name="Int. J. Syst. Evol. Microbiol.">
        <title>The Global Catalogue of Microorganisms (GCM) 10K type strain sequencing project: providing services to taxonomists for standard genome sequencing and annotation.</title>
        <authorList>
            <consortium name="The Broad Institute Genomics Platform"/>
            <consortium name="The Broad Institute Genome Sequencing Center for Infectious Disease"/>
            <person name="Wu L."/>
            <person name="Ma J."/>
        </authorList>
    </citation>
    <scope>NUCLEOTIDE SEQUENCE [LARGE SCALE GENOMIC DNA]</scope>
    <source>
        <strain evidence="8">JCM 18298</strain>
    </source>
</reference>
<dbReference type="InterPro" id="IPR002155">
    <property type="entry name" value="Thiolase"/>
</dbReference>
<feature type="domain" description="Thiolase C-terminal" evidence="6">
    <location>
        <begin position="265"/>
        <end position="386"/>
    </location>
</feature>
<keyword evidence="2 4" id="KW-0808">Transferase</keyword>
<evidence type="ECO:0000259" key="6">
    <source>
        <dbReference type="Pfam" id="PF02803"/>
    </source>
</evidence>
<sequence length="387" mass="40644">MGNPVIVEAARTPIGKRGGWLSGLHAAELLGLAQRGLLERAHLDPAQVEQVIGGCVTQAGEQSNNITRVAWLHAGLPWQVGASTVDAQCGSAQQANHLIAGLIASDAIDVGVACGIEAMSRVPLGANVGTNAGPRRPESWDIDLPDQFTAAERIAKRRGISRTDVDEFGARSQRLAAQAWAEGRFDREVLSVTAPAVDKEGNRTGEKLTVSKDQGLRETTAEGLAKLKPVIEGGVHTAGTSSQISDGAAAVLLMDEKAARAAGLRPRARIVTQALVGAETEFHLDGPVQACSRLLERSGMSINDIDLFEINEAFASVPLSWISVHKPDLDRVNVNGGAIAIGHPVGSTGSRLITTALHELERTDRSTAMVLMCAGGALATGTIIERL</sequence>
<dbReference type="Pfam" id="PF00108">
    <property type="entry name" value="Thiolase_N"/>
    <property type="match status" value="1"/>
</dbReference>
<dbReference type="PANTHER" id="PTHR43365">
    <property type="entry name" value="BLR7806 PROTEIN"/>
    <property type="match status" value="1"/>
</dbReference>
<dbReference type="InterPro" id="IPR016039">
    <property type="entry name" value="Thiolase-like"/>
</dbReference>
<dbReference type="Proteomes" id="UP001500603">
    <property type="component" value="Unassembled WGS sequence"/>
</dbReference>
<evidence type="ECO:0000313" key="8">
    <source>
        <dbReference type="Proteomes" id="UP001500603"/>
    </source>
</evidence>
<dbReference type="InterPro" id="IPR020616">
    <property type="entry name" value="Thiolase_N"/>
</dbReference>
<protein>
    <submittedName>
        <fullName evidence="7">Steroid 3-ketoacyl-CoA thiolase</fullName>
    </submittedName>
</protein>
<gene>
    <name evidence="7" type="ORF">GCM10023318_07950</name>
</gene>
<evidence type="ECO:0000256" key="2">
    <source>
        <dbReference type="ARBA" id="ARBA00022679"/>
    </source>
</evidence>
<evidence type="ECO:0000259" key="5">
    <source>
        <dbReference type="Pfam" id="PF00108"/>
    </source>
</evidence>
<evidence type="ECO:0000256" key="1">
    <source>
        <dbReference type="ARBA" id="ARBA00010982"/>
    </source>
</evidence>
<dbReference type="EMBL" id="BAABJM010000001">
    <property type="protein sequence ID" value="GAA5044752.1"/>
    <property type="molecule type" value="Genomic_DNA"/>
</dbReference>
<dbReference type="RefSeq" id="WP_345493619.1">
    <property type="nucleotide sequence ID" value="NZ_BAABJM010000001.1"/>
</dbReference>
<comment type="caution">
    <text evidence="7">The sequence shown here is derived from an EMBL/GenBank/DDBJ whole genome shotgun (WGS) entry which is preliminary data.</text>
</comment>
<evidence type="ECO:0000256" key="3">
    <source>
        <dbReference type="ARBA" id="ARBA00023315"/>
    </source>
</evidence>
<proteinExistence type="inferred from homology"/>
<organism evidence="7 8">
    <name type="scientific">Nocardia callitridis</name>
    <dbReference type="NCBI Taxonomy" id="648753"/>
    <lineage>
        <taxon>Bacteria</taxon>
        <taxon>Bacillati</taxon>
        <taxon>Actinomycetota</taxon>
        <taxon>Actinomycetes</taxon>
        <taxon>Mycobacteriales</taxon>
        <taxon>Nocardiaceae</taxon>
        <taxon>Nocardia</taxon>
    </lineage>
</organism>
<evidence type="ECO:0000256" key="4">
    <source>
        <dbReference type="RuleBase" id="RU003557"/>
    </source>
</evidence>
<evidence type="ECO:0000313" key="7">
    <source>
        <dbReference type="EMBL" id="GAA5044752.1"/>
    </source>
</evidence>